<evidence type="ECO:0000259" key="5">
    <source>
        <dbReference type="Pfam" id="PF13249"/>
    </source>
</evidence>
<organism evidence="6 7">
    <name type="scientific">Bacillus tequilensis</name>
    <dbReference type="NCBI Taxonomy" id="227866"/>
    <lineage>
        <taxon>Bacteria</taxon>
        <taxon>Bacillati</taxon>
        <taxon>Bacillota</taxon>
        <taxon>Bacilli</taxon>
        <taxon>Bacillales</taxon>
        <taxon>Bacillaceae</taxon>
        <taxon>Bacillus</taxon>
    </lineage>
</organism>
<dbReference type="GO" id="GO:0016104">
    <property type="term" value="P:triterpenoid biosynthetic process"/>
    <property type="evidence" value="ECO:0007669"/>
    <property type="project" value="InterPro"/>
</dbReference>
<sequence length="632" mass="71197">MSTLQEKVRRYQNKTIAELKARQNADGSWTFCFEGPIMTNSFFILLLTSLDERENEKELISALAAGIREKQLPDGSFINYPDETSGNITATVQGYVGMLASGCFQRSDPHMKKAEQFIISHGGLRHVHFMTKWMLAANGLYPWPVLYLPLALMALPPTLPVHFYQFSTYARIHFAPMAVTLNRRFVLKNRNIPSLRHLDPHMTKNPFTWLRSDAFEERDLTPIWSHWKRVFHAPFAFQQLGLQTAKTYMLDRIEKDGTLYSYASATIFMVYSLLSLGVSQHSPVIRKAIYGMKSLVTNCSGVPYLENSTSTVWDTALISYALQENGVTETDGSITKAAAFLLERQHTKIADWSVKNQNAAPGGWGFSNINTNNPDCDDTAAVLKAIPRRFSPSAWERGVSWLLSMQNSDGGFSAFEKNVNHPLIRLLPLESAEDAAVDPSTADLTGRVLHFLGEKAGFTEKHQPIQRAVNWLFKHQEQNGSWYGRWGVCYIYGTWAALTGMHACGVDRKHPAIQKALRWLKSIQNDDGSWGESCKSAEIKTYVPLHTGTIVQTAWALDALLTYENPEHPSVVKGMQYLTDSSSHRAENLAYPAGIGLPKQFYIRYHSYPYVFSLLAVGKYLNSIEKETANET</sequence>
<dbReference type="Pfam" id="PF13249">
    <property type="entry name" value="SQHop_cyclase_N"/>
    <property type="match status" value="1"/>
</dbReference>
<dbReference type="KEGG" id="bteq:G4P54_11105"/>
<feature type="domain" description="Squalene cyclase C-terminal" evidence="4">
    <location>
        <begin position="310"/>
        <end position="621"/>
    </location>
</feature>
<evidence type="ECO:0000256" key="1">
    <source>
        <dbReference type="ARBA" id="ARBA00004999"/>
    </source>
</evidence>
<feature type="domain" description="Squalene cyclase N-terminal" evidence="5">
    <location>
        <begin position="17"/>
        <end position="297"/>
    </location>
</feature>
<dbReference type="SUPFAM" id="SSF48239">
    <property type="entry name" value="Terpenoid cyclases/Protein prenyltransferases"/>
    <property type="match status" value="2"/>
</dbReference>
<comment type="similarity">
    <text evidence="2">Belongs to the terpene cyclase/mutase family.</text>
</comment>
<name>A0A6H0WID5_9BACI</name>
<dbReference type="SFLD" id="SFLDG01016">
    <property type="entry name" value="Prenyltransferase_Like_2"/>
    <property type="match status" value="1"/>
</dbReference>
<dbReference type="UniPathway" id="UPA00337"/>
<evidence type="ECO:0000256" key="2">
    <source>
        <dbReference type="ARBA" id="ARBA00009755"/>
    </source>
</evidence>
<dbReference type="Gene3D" id="1.50.10.20">
    <property type="match status" value="2"/>
</dbReference>
<dbReference type="RefSeq" id="WP_167872693.1">
    <property type="nucleotide sequence ID" value="NZ_CP048852.1"/>
</dbReference>
<accession>A0A6H0WID5</accession>
<proteinExistence type="inferred from homology"/>
<dbReference type="AlphaFoldDB" id="A0A6H0WID5"/>
<comment type="pathway">
    <text evidence="1">Secondary metabolite biosynthesis; hopanoid biosynthesis.</text>
</comment>
<dbReference type="PANTHER" id="PTHR11764">
    <property type="entry name" value="TERPENE CYCLASE/MUTASE FAMILY MEMBER"/>
    <property type="match status" value="1"/>
</dbReference>
<gene>
    <name evidence="6" type="ORF">G4P54_11105</name>
</gene>
<reference evidence="6 7" key="1">
    <citation type="submission" date="2020-02" db="EMBL/GenBank/DDBJ databases">
        <title>Genome sequencing, annotation and comparative genomic analysis of Bacillus tequilensis EA-CB0015, an effective biological control agent against Pseudocercospora fijiensis in banana plants.</title>
        <authorList>
            <person name="Cuellar-Gaviria T.Z."/>
            <person name="Ju K.-S."/>
            <person name="Villegas-Escobar V."/>
        </authorList>
    </citation>
    <scope>NUCLEOTIDE SEQUENCE [LARGE SCALE GENOMIC DNA]</scope>
    <source>
        <strain evidence="6 7">EA-CB0015</strain>
    </source>
</reference>
<dbReference type="GO" id="GO:0016866">
    <property type="term" value="F:intramolecular transferase activity"/>
    <property type="evidence" value="ECO:0007669"/>
    <property type="project" value="InterPro"/>
</dbReference>
<dbReference type="PANTHER" id="PTHR11764:SF20">
    <property type="entry name" value="LANOSTEROL SYNTHASE"/>
    <property type="match status" value="1"/>
</dbReference>
<evidence type="ECO:0000313" key="6">
    <source>
        <dbReference type="EMBL" id="QIW80301.1"/>
    </source>
</evidence>
<evidence type="ECO:0000256" key="3">
    <source>
        <dbReference type="ARBA" id="ARBA00022737"/>
    </source>
</evidence>
<protein>
    <submittedName>
        <fullName evidence="6">Squalene--hopene cyclase</fullName>
    </submittedName>
</protein>
<evidence type="ECO:0000313" key="7">
    <source>
        <dbReference type="Proteomes" id="UP000501914"/>
    </source>
</evidence>
<evidence type="ECO:0000259" key="4">
    <source>
        <dbReference type="Pfam" id="PF13243"/>
    </source>
</evidence>
<dbReference type="InterPro" id="IPR018333">
    <property type="entry name" value="Squalene_cyclase"/>
</dbReference>
<dbReference type="InterPro" id="IPR032697">
    <property type="entry name" value="SQ_cyclase_N"/>
</dbReference>
<dbReference type="NCBIfam" id="TIGR01787">
    <property type="entry name" value="squalene_cyclas"/>
    <property type="match status" value="1"/>
</dbReference>
<keyword evidence="7" id="KW-1185">Reference proteome</keyword>
<dbReference type="Pfam" id="PF13243">
    <property type="entry name" value="SQHop_cyclase_C"/>
    <property type="match status" value="1"/>
</dbReference>
<dbReference type="Proteomes" id="UP000501914">
    <property type="component" value="Chromosome"/>
</dbReference>
<dbReference type="EMBL" id="CP048852">
    <property type="protein sequence ID" value="QIW80301.1"/>
    <property type="molecule type" value="Genomic_DNA"/>
</dbReference>
<dbReference type="InterPro" id="IPR032696">
    <property type="entry name" value="SQ_cyclase_C"/>
</dbReference>
<dbReference type="GO" id="GO:0005811">
    <property type="term" value="C:lipid droplet"/>
    <property type="evidence" value="ECO:0007669"/>
    <property type="project" value="InterPro"/>
</dbReference>
<keyword evidence="3" id="KW-0677">Repeat</keyword>
<dbReference type="InterPro" id="IPR008930">
    <property type="entry name" value="Terpenoid_cyclase/PrenylTrfase"/>
</dbReference>